<reference evidence="2" key="1">
    <citation type="journal article" date="2015" name="Nature">
        <title>Complex archaea that bridge the gap between prokaryotes and eukaryotes.</title>
        <authorList>
            <person name="Spang A."/>
            <person name="Saw J.H."/>
            <person name="Jorgensen S.L."/>
            <person name="Zaremba-Niedzwiedzka K."/>
            <person name="Martijn J."/>
            <person name="Lind A.E."/>
            <person name="van Eijk R."/>
            <person name="Schleper C."/>
            <person name="Guy L."/>
            <person name="Ettema T.J."/>
        </authorList>
    </citation>
    <scope>NUCLEOTIDE SEQUENCE</scope>
</reference>
<proteinExistence type="predicted"/>
<dbReference type="PANTHER" id="PTHR34704">
    <property type="entry name" value="ATPASE"/>
    <property type="match status" value="1"/>
</dbReference>
<feature type="domain" description="ATPase" evidence="1">
    <location>
        <begin position="7"/>
        <end position="215"/>
    </location>
</feature>
<protein>
    <recommendedName>
        <fullName evidence="1">ATPase domain-containing protein</fullName>
    </recommendedName>
</protein>
<dbReference type="InterPro" id="IPR027417">
    <property type="entry name" value="P-loop_NTPase"/>
</dbReference>
<name>A0A0F9P5Q4_9ZZZZ</name>
<dbReference type="SUPFAM" id="SSF52540">
    <property type="entry name" value="P-loop containing nucleoside triphosphate hydrolases"/>
    <property type="match status" value="1"/>
</dbReference>
<dbReference type="PANTHER" id="PTHR34704:SF1">
    <property type="entry name" value="ATPASE"/>
    <property type="match status" value="1"/>
</dbReference>
<gene>
    <name evidence="2" type="ORF">LCGC14_0942620</name>
</gene>
<sequence>MTEKRPFYGRKEELFVLHQEYKKSTSSLIVIRGRRRIGKSRLIEQFSQNLNVVSFTGLPPEPKTTKEMQKKEFAYQMSKNLNVPEIKTDNWSELFLHLAKATSKGQVLIVFDEISWMGSKDPAFLGKLKIAWDTEFSKNPKLMLILCGSVSSWIEKNILSQTGFLGRISIDLVLEQMPLCDCVNFWKSLKKRVSAYEIFKILSITGGIPKYLEEIIPEQSAEDNIQRLCFKPRGILYREFDQIFSDLFTKRNETYRKIVIELINGSKSLDQICESIKYQKGGSISKYLNDLETAGFVSVDWTWNFANKKISNLRKFRLSDNYTRFYLKYILPQKEIILQKNFVRESFMMLPNWSTIMGFQFENLVFANRLSLYNCLKINPADVLIANPYFQRKTSRNSGCQIDFLIQTRYHSLYVVEMKFSKSKIEPSCINEVDKKISSLTVPKRFSIRRVLVHVNGVQDSVEDSGFFDYIVDFSSLLQL</sequence>
<dbReference type="Gene3D" id="3.40.50.300">
    <property type="entry name" value="P-loop containing nucleotide triphosphate hydrolases"/>
    <property type="match status" value="1"/>
</dbReference>
<evidence type="ECO:0000259" key="1">
    <source>
        <dbReference type="Pfam" id="PF01637"/>
    </source>
</evidence>
<comment type="caution">
    <text evidence="2">The sequence shown here is derived from an EMBL/GenBank/DDBJ whole genome shotgun (WGS) entry which is preliminary data.</text>
</comment>
<organism evidence="2">
    <name type="scientific">marine sediment metagenome</name>
    <dbReference type="NCBI Taxonomy" id="412755"/>
    <lineage>
        <taxon>unclassified sequences</taxon>
        <taxon>metagenomes</taxon>
        <taxon>ecological metagenomes</taxon>
    </lineage>
</organism>
<evidence type="ECO:0000313" key="2">
    <source>
        <dbReference type="EMBL" id="KKN19752.1"/>
    </source>
</evidence>
<dbReference type="InterPro" id="IPR011579">
    <property type="entry name" value="ATPase_dom"/>
</dbReference>
<dbReference type="Pfam" id="PF01637">
    <property type="entry name" value="ATPase_2"/>
    <property type="match status" value="1"/>
</dbReference>
<dbReference type="GO" id="GO:0005524">
    <property type="term" value="F:ATP binding"/>
    <property type="evidence" value="ECO:0007669"/>
    <property type="project" value="InterPro"/>
</dbReference>
<accession>A0A0F9P5Q4</accession>
<dbReference type="EMBL" id="LAZR01003304">
    <property type="protein sequence ID" value="KKN19752.1"/>
    <property type="molecule type" value="Genomic_DNA"/>
</dbReference>
<dbReference type="AlphaFoldDB" id="A0A0F9P5Q4"/>